<dbReference type="Gene3D" id="1.10.1040.10">
    <property type="entry name" value="N-(1-d-carboxylethyl)-l-norvaline Dehydrogenase, domain 2"/>
    <property type="match status" value="1"/>
</dbReference>
<dbReference type="FunFam" id="3.40.50.720:FF:000007">
    <property type="entry name" value="6-phosphogluconate dehydrogenase, decarboxylating"/>
    <property type="match status" value="1"/>
</dbReference>
<proteinExistence type="inferred from homology"/>
<evidence type="ECO:0000256" key="3">
    <source>
        <dbReference type="ARBA" id="ARBA00008419"/>
    </source>
</evidence>
<dbReference type="RefSeq" id="YP_009530528.1">
    <property type="nucleotide sequence ID" value="NC_039737.1"/>
</dbReference>
<evidence type="ECO:0000256" key="7">
    <source>
        <dbReference type="ARBA" id="ARBA00022857"/>
    </source>
</evidence>
<dbReference type="PRINTS" id="PR00076">
    <property type="entry name" value="6PGDHDRGNASE"/>
</dbReference>
<dbReference type="InterPro" id="IPR006115">
    <property type="entry name" value="6PGDH_NADP-bd"/>
</dbReference>
<dbReference type="NCBIfam" id="TIGR00873">
    <property type="entry name" value="gnd"/>
    <property type="match status" value="1"/>
</dbReference>
<feature type="binding site" evidence="15">
    <location>
        <begin position="10"/>
        <end position="15"/>
    </location>
    <ligand>
        <name>NADP(+)</name>
        <dbReference type="ChEBI" id="CHEBI:58349"/>
    </ligand>
</feature>
<dbReference type="PIRSF" id="PIRSF000109">
    <property type="entry name" value="6PGD"/>
    <property type="match status" value="1"/>
</dbReference>
<dbReference type="SMART" id="SM01350">
    <property type="entry name" value="6PGD"/>
    <property type="match status" value="1"/>
</dbReference>
<feature type="binding site" description="in other chain" evidence="14">
    <location>
        <begin position="186"/>
        <end position="187"/>
    </location>
    <ligand>
        <name>substrate</name>
        <note>ligand shared between dimeric partners</note>
    </ligand>
</feature>
<dbReference type="InterPro" id="IPR006184">
    <property type="entry name" value="6PGdom_BS"/>
</dbReference>
<evidence type="ECO:0000256" key="10">
    <source>
        <dbReference type="ARBA" id="ARBA00023126"/>
    </source>
</evidence>
<comment type="subunit">
    <text evidence="4 12">Homodimer.</text>
</comment>
<dbReference type="UniPathway" id="UPA00115">
    <property type="reaction ID" value="UER00410"/>
</dbReference>
<dbReference type="NCBIfam" id="NF006765">
    <property type="entry name" value="PRK09287.1"/>
    <property type="match status" value="1"/>
</dbReference>
<keyword evidence="18" id="KW-0934">Plastid</keyword>
<feature type="binding site" evidence="15">
    <location>
        <begin position="33"/>
        <end position="35"/>
    </location>
    <ligand>
        <name>NADP(+)</name>
        <dbReference type="ChEBI" id="CHEBI:58349"/>
    </ligand>
</feature>
<feature type="active site" description="Proton donor" evidence="13">
    <location>
        <position position="190"/>
    </location>
</feature>
<feature type="binding site" description="in other chain" evidence="14">
    <location>
        <begin position="129"/>
        <end position="131"/>
    </location>
    <ligand>
        <name>substrate</name>
        <note>ligand shared between dimeric partners</note>
    </ligand>
</feature>
<dbReference type="PANTHER" id="PTHR11811">
    <property type="entry name" value="6-PHOSPHOGLUCONATE DEHYDROGENASE"/>
    <property type="match status" value="1"/>
</dbReference>
<evidence type="ECO:0000256" key="11">
    <source>
        <dbReference type="ARBA" id="ARBA00048640"/>
    </source>
</evidence>
<feature type="binding site" description="in other chain" evidence="14">
    <location>
        <position position="262"/>
    </location>
    <ligand>
        <name>substrate</name>
        <note>ligand shared between dimeric partners</note>
    </ligand>
</feature>
<feature type="domain" description="6-phosphogluconate dehydrogenase C-terminal" evidence="17">
    <location>
        <begin position="179"/>
        <end position="471"/>
    </location>
</feature>
<geneLocation type="plastid" evidence="18"/>
<feature type="binding site" evidence="14">
    <location>
        <position position="455"/>
    </location>
    <ligand>
        <name>substrate</name>
        <note>ligand shared between dimeric partners</note>
    </ligand>
</feature>
<dbReference type="PROSITE" id="PS00461">
    <property type="entry name" value="6PGD"/>
    <property type="match status" value="1"/>
</dbReference>
<evidence type="ECO:0000259" key="17">
    <source>
        <dbReference type="SMART" id="SM01350"/>
    </source>
</evidence>
<dbReference type="GeneID" id="38331136"/>
<dbReference type="GO" id="GO:0004616">
    <property type="term" value="F:phosphogluconate dehydrogenase (decarboxylating) activity"/>
    <property type="evidence" value="ECO:0007669"/>
    <property type="project" value="UniProtKB-EC"/>
</dbReference>
<evidence type="ECO:0000313" key="18">
    <source>
        <dbReference type="EMBL" id="AXY63217.1"/>
    </source>
</evidence>
<evidence type="ECO:0000256" key="4">
    <source>
        <dbReference type="ARBA" id="ARBA00011738"/>
    </source>
</evidence>
<dbReference type="GO" id="GO:0006098">
    <property type="term" value="P:pentose-phosphate shunt"/>
    <property type="evidence" value="ECO:0007669"/>
    <property type="project" value="UniProtKB-UniPathway"/>
</dbReference>
<feature type="binding site" description="in other chain" evidence="14">
    <location>
        <position position="103"/>
    </location>
    <ligand>
        <name>substrate</name>
        <note>ligand shared between dimeric partners</note>
    </ligand>
</feature>
<dbReference type="GO" id="GO:0019521">
    <property type="term" value="P:D-gluconate metabolic process"/>
    <property type="evidence" value="ECO:0007669"/>
    <property type="project" value="UniProtKB-KW"/>
</dbReference>
<evidence type="ECO:0000256" key="12">
    <source>
        <dbReference type="PIRNR" id="PIRNR000109"/>
    </source>
</evidence>
<comment type="function">
    <text evidence="1 12">Catalyzes the oxidative decarboxylation of 6-phosphogluconate to ribulose 5-phosphate and CO(2), with concomitant reduction of NADP to NADPH.</text>
</comment>
<comment type="pathway">
    <text evidence="2 12 16">Carbohydrate degradation; pentose phosphate pathway; D-ribulose 5-phosphate from D-glucose 6-phosphate (oxidative stage): step 3/3.</text>
</comment>
<gene>
    <name evidence="18" type="primary">gnd</name>
    <name evidence="18" type="ORF">PMNZ_264</name>
</gene>
<dbReference type="EC" id="1.1.1.44" evidence="5 12"/>
<keyword evidence="7 12" id="KW-0521">NADP</keyword>
<name>A0A385HZX8_9EUKA</name>
<evidence type="ECO:0000256" key="16">
    <source>
        <dbReference type="RuleBase" id="RU000485"/>
    </source>
</evidence>
<dbReference type="SUPFAM" id="SSF48179">
    <property type="entry name" value="6-phosphogluconate dehydrogenase C-terminal domain-like"/>
    <property type="match status" value="1"/>
</dbReference>
<sequence length="472" mass="51688">MSKAHFGLIGLGVMGENLILNAERNGFSSIVYNRTYAKTEAFLAGSGSGKQIIGATSLQDFVNKLERPRRILMMIKAGQPIDDTINAISPYLEEGDLLIDGGNSLYTDTERRVTELEQKRFGYIGMGISGGAKGALEGPSMMPGGTRQAYEDVKDLLYKMAAQVEDGPCVAYIGPRGAGHFVKTVHNGIEYGIEQILAEAYDLMKRVDGMNGEQMAKILDTWNETEELSSYLVEITSACLKTKDPGDGSDLVEKIVDKAGQKGTGLWTVISALEMGVPVPTIYASLNGRVMSSMKDERTLGESIFGGPIVLPFDIGNPSNNMQPLEDACVLAYMASYAQGLALLVEASRLHEYNLNMSSIAQIWKGGCIIRSRLLKRIQDAYTSNPSLTNLLFDPWFTKQINKRLPGLVSVVAGASKAGIPTPCFSTTLDYINTYRTSRLPQNLVQAMRDCFGAHTYERIDQKGNFHTEWIQ</sequence>
<dbReference type="Pfam" id="PF00393">
    <property type="entry name" value="6PGD"/>
    <property type="match status" value="1"/>
</dbReference>
<dbReference type="Gene3D" id="3.40.50.720">
    <property type="entry name" value="NAD(P)-binding Rossmann-like Domain"/>
    <property type="match status" value="1"/>
</dbReference>
<comment type="catalytic activity">
    <reaction evidence="11 12 16">
        <text>6-phospho-D-gluconate + NADP(+) = D-ribulose 5-phosphate + CO2 + NADPH</text>
        <dbReference type="Rhea" id="RHEA:10116"/>
        <dbReference type="ChEBI" id="CHEBI:16526"/>
        <dbReference type="ChEBI" id="CHEBI:57783"/>
        <dbReference type="ChEBI" id="CHEBI:58121"/>
        <dbReference type="ChEBI" id="CHEBI:58349"/>
        <dbReference type="ChEBI" id="CHEBI:58759"/>
        <dbReference type="EC" id="1.1.1.44"/>
    </reaction>
</comment>
<dbReference type="Pfam" id="PF03446">
    <property type="entry name" value="NAD_binding_2"/>
    <property type="match status" value="1"/>
</dbReference>
<evidence type="ECO:0000256" key="1">
    <source>
        <dbReference type="ARBA" id="ARBA00002526"/>
    </source>
</evidence>
<evidence type="ECO:0000256" key="9">
    <source>
        <dbReference type="ARBA" id="ARBA00023064"/>
    </source>
</evidence>
<evidence type="ECO:0000256" key="8">
    <source>
        <dbReference type="ARBA" id="ARBA00023002"/>
    </source>
</evidence>
<keyword evidence="8 12" id="KW-0560">Oxidoreductase</keyword>
<feature type="binding site" evidence="15">
    <location>
        <position position="103"/>
    </location>
    <ligand>
        <name>NADP(+)</name>
        <dbReference type="ChEBI" id="CHEBI:58349"/>
    </ligand>
</feature>
<keyword evidence="10 12" id="KW-0570">Pentose shunt</keyword>
<feature type="binding site" description="in other chain" evidence="14">
    <location>
        <position position="191"/>
    </location>
    <ligand>
        <name>substrate</name>
        <note>ligand shared between dimeric partners</note>
    </ligand>
</feature>
<evidence type="ECO:0000256" key="13">
    <source>
        <dbReference type="PIRSR" id="PIRSR000109-1"/>
    </source>
</evidence>
<keyword evidence="9 16" id="KW-0311">Gluconate utilization</keyword>
<dbReference type="InterPro" id="IPR036291">
    <property type="entry name" value="NAD(P)-bd_dom_sf"/>
</dbReference>
<dbReference type="SUPFAM" id="SSF51735">
    <property type="entry name" value="NAD(P)-binding Rossmann-fold domains"/>
    <property type="match status" value="1"/>
</dbReference>
<evidence type="ECO:0000256" key="2">
    <source>
        <dbReference type="ARBA" id="ARBA00004874"/>
    </source>
</evidence>
<dbReference type="InterPro" id="IPR006113">
    <property type="entry name" value="6PGDH_Gnd/GntZ"/>
</dbReference>
<dbReference type="AlphaFoldDB" id="A0A385HZX8"/>
<feature type="binding site" description="in other chain" evidence="14">
    <location>
        <position position="289"/>
    </location>
    <ligand>
        <name>substrate</name>
        <note>ligand shared between dimeric partners</note>
    </ligand>
</feature>
<organism evidence="18">
    <name type="scientific">Paulinella micropora</name>
    <dbReference type="NCBI Taxonomy" id="1928728"/>
    <lineage>
        <taxon>Eukaryota</taxon>
        <taxon>Sar</taxon>
        <taxon>Rhizaria</taxon>
        <taxon>Cercozoa</taxon>
        <taxon>Imbricatea</taxon>
        <taxon>Silicofilosea</taxon>
        <taxon>Euglyphida</taxon>
        <taxon>Paulinellidae</taxon>
        <taxon>Paulinella</taxon>
    </lineage>
</organism>
<accession>A0A385HZX8</accession>
<feature type="binding site" evidence="15">
    <location>
        <begin position="75"/>
        <end position="77"/>
    </location>
    <ligand>
        <name>NADP(+)</name>
        <dbReference type="ChEBI" id="CHEBI:58349"/>
    </ligand>
</feature>
<comment type="similarity">
    <text evidence="3 12 16">Belongs to the 6-phosphogluconate dehydrogenase family.</text>
</comment>
<evidence type="ECO:0000256" key="15">
    <source>
        <dbReference type="PIRSR" id="PIRSR000109-3"/>
    </source>
</evidence>
<dbReference type="InterPro" id="IPR006183">
    <property type="entry name" value="Pgluconate_DH"/>
</dbReference>
<evidence type="ECO:0000256" key="14">
    <source>
        <dbReference type="PIRSR" id="PIRSR000109-2"/>
    </source>
</evidence>
<dbReference type="GO" id="GO:0050661">
    <property type="term" value="F:NADP binding"/>
    <property type="evidence" value="ECO:0007669"/>
    <property type="project" value="InterPro"/>
</dbReference>
<dbReference type="InterPro" id="IPR006114">
    <property type="entry name" value="6PGDH_C"/>
</dbReference>
<dbReference type="InterPro" id="IPR008927">
    <property type="entry name" value="6-PGluconate_DH-like_C_sf"/>
</dbReference>
<evidence type="ECO:0000256" key="5">
    <source>
        <dbReference type="ARBA" id="ARBA00013011"/>
    </source>
</evidence>
<dbReference type="FunFam" id="1.10.1040.10:FF:000032">
    <property type="entry name" value="6-phosphogluconate dehydrogenase, decarboxylating"/>
    <property type="match status" value="1"/>
</dbReference>
<feature type="binding site" evidence="14">
    <location>
        <position position="449"/>
    </location>
    <ligand>
        <name>substrate</name>
        <note>ligand shared between dimeric partners</note>
    </ligand>
</feature>
<protein>
    <recommendedName>
        <fullName evidence="6 12">6-phosphogluconate dehydrogenase, decarboxylating</fullName>
        <ecNumber evidence="5 12">1.1.1.44</ecNumber>
    </recommendedName>
</protein>
<reference evidence="18" key="1">
    <citation type="submission" date="2018-02" db="EMBL/GenBank/DDBJ databases">
        <title>Genome reduction pattern in chromatophore genome of Paulinella.</title>
        <authorList>
            <person name="Lhee D."/>
            <person name="Yoon H.S."/>
        </authorList>
    </citation>
    <scope>NUCLEOTIDE SEQUENCE</scope>
    <source>
        <strain evidence="18">NZ27</strain>
    </source>
</reference>
<dbReference type="EMBL" id="MG976688">
    <property type="protein sequence ID" value="AXY63217.1"/>
    <property type="molecule type" value="Genomic_DNA"/>
</dbReference>
<feature type="active site" description="Proton acceptor" evidence="13">
    <location>
        <position position="183"/>
    </location>
</feature>
<dbReference type="Gene3D" id="1.20.5.320">
    <property type="entry name" value="6-Phosphogluconate Dehydrogenase, domain 3"/>
    <property type="match status" value="1"/>
</dbReference>
<evidence type="ECO:0000256" key="6">
    <source>
        <dbReference type="ARBA" id="ARBA00018193"/>
    </source>
</evidence>
<dbReference type="InterPro" id="IPR013328">
    <property type="entry name" value="6PGD_dom2"/>
</dbReference>